<evidence type="ECO:0000256" key="4">
    <source>
        <dbReference type="ARBA" id="ARBA00022631"/>
    </source>
</evidence>
<dbReference type="InterPro" id="IPR017580">
    <property type="entry name" value="OHCU_decarboxylase-1"/>
</dbReference>
<dbReference type="EC" id="3.5.1.87" evidence="9"/>
<proteinExistence type="inferred from homology"/>
<dbReference type="Pfam" id="PF09349">
    <property type="entry name" value="OHCU_decarbox"/>
    <property type="match status" value="1"/>
</dbReference>
<dbReference type="InterPro" id="IPR036778">
    <property type="entry name" value="OHCU_decarboxylase_sf"/>
</dbReference>
<dbReference type="GO" id="GO:0050538">
    <property type="term" value="F:N-carbamoyl-L-amino-acid hydrolase activity"/>
    <property type="evidence" value="ECO:0007669"/>
    <property type="project" value="UniProtKB-EC"/>
</dbReference>
<accession>A0ABU1ZF54</accession>
<dbReference type="SUPFAM" id="SSF158694">
    <property type="entry name" value="UraD-Like"/>
    <property type="match status" value="1"/>
</dbReference>
<dbReference type="Gene3D" id="3.40.630.10">
    <property type="entry name" value="Zn peptidases"/>
    <property type="match status" value="1"/>
</dbReference>
<dbReference type="SUPFAM" id="SSF53187">
    <property type="entry name" value="Zn-dependent exopeptidases"/>
    <property type="match status" value="1"/>
</dbReference>
<dbReference type="InterPro" id="IPR002933">
    <property type="entry name" value="Peptidase_M20"/>
</dbReference>
<dbReference type="Pfam" id="PF01546">
    <property type="entry name" value="Peptidase_M20"/>
    <property type="match status" value="1"/>
</dbReference>
<dbReference type="InterPro" id="IPR036264">
    <property type="entry name" value="Bact_exopeptidase_dim_dom"/>
</dbReference>
<evidence type="ECO:0000256" key="2">
    <source>
        <dbReference type="ARBA" id="ARBA00006153"/>
    </source>
</evidence>
<dbReference type="PANTHER" id="PTHR32494:SF19">
    <property type="entry name" value="ALLANTOATE DEIMINASE-RELATED"/>
    <property type="match status" value="1"/>
</dbReference>
<comment type="cofactor">
    <cofactor evidence="1">
        <name>Mn(2+)</name>
        <dbReference type="ChEBI" id="CHEBI:29035"/>
    </cofactor>
</comment>
<dbReference type="NCBIfam" id="TIGR03164">
    <property type="entry name" value="UHCUDC"/>
    <property type="match status" value="1"/>
</dbReference>
<dbReference type="InterPro" id="IPR018020">
    <property type="entry name" value="OHCU_decarboxylase"/>
</dbReference>
<evidence type="ECO:0000256" key="1">
    <source>
        <dbReference type="ARBA" id="ARBA00001936"/>
    </source>
</evidence>
<dbReference type="Proteomes" id="UP001180536">
    <property type="component" value="Unassembled WGS sequence"/>
</dbReference>
<sequence length="589" mass="63407">MMKLDDLNTAAAADFVALLDGTYEHSPWIAERAAAARPFKSLAALKVALARVVREAGIDEQLGLIRAHPELAGKAAVAGELTAESTNEQQKAGLTACTPEEFARLQKLNADYNARFGWPFILAVRGPRGTGFTRAEIIATFERRLRAHPDVERAECLRQIHRIAEIRLNDKFGVTPALGEQLWDWAAALAAHSETEGFLTCTYATPTHTAVAEQLMAWMRDCGFDEVSRDAVGNVVGVYNGTGDISTQQRLLTGSHYDTVRRAGRFDGRLGIFVPMLVVRELHRAGRRLPFGLEVVGFSEEEGQRFPADFLGSSALVGAFQPAWLEGVDAAGITLRDAMQAAGLPGTVESIQSVKRDPSRYLGFVEVHIEQGPVLDSLDLPLGIVTSINGSRRYTGEIVGLASHAGTTPMGQRRDAAAGVAELILFTEQRAAAVPDVVGTVGMLEVPAGSINVIPGRCRFSLDLRATTDEARDALDADVRAKLEEICQRRGLSFTLQPALAANAAPSDAAWQARWEAAVTELGLPLHRLPSGAGHDAMKLHELLPQAMLFVRGGNGGISHNPLESVTVDDAELAVKTFCLLCQNTADLS</sequence>
<organism evidence="9 10">
    <name type="scientific">Pelomonas aquatica</name>
    <dbReference type="NCBI Taxonomy" id="431058"/>
    <lineage>
        <taxon>Bacteria</taxon>
        <taxon>Pseudomonadati</taxon>
        <taxon>Pseudomonadota</taxon>
        <taxon>Betaproteobacteria</taxon>
        <taxon>Burkholderiales</taxon>
        <taxon>Sphaerotilaceae</taxon>
        <taxon>Roseateles</taxon>
    </lineage>
</organism>
<dbReference type="CDD" id="cd03884">
    <property type="entry name" value="M20_bAS"/>
    <property type="match status" value="1"/>
</dbReference>
<evidence type="ECO:0000313" key="10">
    <source>
        <dbReference type="Proteomes" id="UP001180536"/>
    </source>
</evidence>
<gene>
    <name evidence="9" type="ORF">J2X16_004628</name>
</gene>
<keyword evidence="6 9" id="KW-0378">Hydrolase</keyword>
<protein>
    <submittedName>
        <fullName evidence="9">N-carbamoyl-L-amino-acid hydrolase</fullName>
        <ecNumber evidence="9">3.5.1.87</ecNumber>
    </submittedName>
</protein>
<comment type="similarity">
    <text evidence="2">Belongs to the peptidase M20 family.</text>
</comment>
<dbReference type="RefSeq" id="WP_310348799.1">
    <property type="nucleotide sequence ID" value="NZ_JAVDXQ010000007.1"/>
</dbReference>
<keyword evidence="5" id="KW-0479">Metal-binding</keyword>
<dbReference type="Gene3D" id="3.30.70.360">
    <property type="match status" value="1"/>
</dbReference>
<evidence type="ECO:0000313" key="9">
    <source>
        <dbReference type="EMBL" id="MDR7299260.1"/>
    </source>
</evidence>
<keyword evidence="10" id="KW-1185">Reference proteome</keyword>
<comment type="caution">
    <text evidence="9">The sequence shown here is derived from an EMBL/GenBank/DDBJ whole genome shotgun (WGS) entry which is preliminary data.</text>
</comment>
<feature type="domain" description="Oxo-4-hydroxy-4-carboxy-5-ureidoimidazoline decarboxylase" evidence="8">
    <location>
        <begin position="8"/>
        <end position="169"/>
    </location>
</feature>
<keyword evidence="4" id="KW-0659">Purine metabolism</keyword>
<keyword evidence="7" id="KW-0464">Manganese</keyword>
<dbReference type="NCBIfam" id="TIGR01879">
    <property type="entry name" value="hydantase"/>
    <property type="match status" value="1"/>
</dbReference>
<dbReference type="Gene3D" id="1.10.3330.10">
    <property type="entry name" value="Oxo-4-hydroxy-4-carboxy-5-ureidoimidazoline decarboxylase"/>
    <property type="match status" value="1"/>
</dbReference>
<name>A0ABU1ZF54_9BURK</name>
<evidence type="ECO:0000259" key="8">
    <source>
        <dbReference type="Pfam" id="PF09349"/>
    </source>
</evidence>
<evidence type="ECO:0000256" key="6">
    <source>
        <dbReference type="ARBA" id="ARBA00022801"/>
    </source>
</evidence>
<evidence type="ECO:0000256" key="5">
    <source>
        <dbReference type="ARBA" id="ARBA00022723"/>
    </source>
</evidence>
<evidence type="ECO:0000256" key="3">
    <source>
        <dbReference type="ARBA" id="ARBA00011738"/>
    </source>
</evidence>
<evidence type="ECO:0000256" key="7">
    <source>
        <dbReference type="ARBA" id="ARBA00023211"/>
    </source>
</evidence>
<comment type="subunit">
    <text evidence="3">Homodimer.</text>
</comment>
<dbReference type="InterPro" id="IPR010158">
    <property type="entry name" value="Amidase_Cbmase"/>
</dbReference>
<dbReference type="EMBL" id="JAVDXQ010000007">
    <property type="protein sequence ID" value="MDR7299260.1"/>
    <property type="molecule type" value="Genomic_DNA"/>
</dbReference>
<dbReference type="SUPFAM" id="SSF55031">
    <property type="entry name" value="Bacterial exopeptidase dimerisation domain"/>
    <property type="match status" value="1"/>
</dbReference>
<reference evidence="9 10" key="1">
    <citation type="submission" date="2023-07" db="EMBL/GenBank/DDBJ databases">
        <title>Sorghum-associated microbial communities from plants grown in Nebraska, USA.</title>
        <authorList>
            <person name="Schachtman D."/>
        </authorList>
    </citation>
    <scope>NUCLEOTIDE SEQUENCE [LARGE SCALE GENOMIC DNA]</scope>
    <source>
        <strain evidence="9 10">BE310</strain>
    </source>
</reference>
<dbReference type="PANTHER" id="PTHR32494">
    <property type="entry name" value="ALLANTOATE DEIMINASE-RELATED"/>
    <property type="match status" value="1"/>
</dbReference>